<dbReference type="SUPFAM" id="SSF52540">
    <property type="entry name" value="P-loop containing nucleoside triphosphate hydrolases"/>
    <property type="match status" value="1"/>
</dbReference>
<feature type="binding site" evidence="9">
    <location>
        <begin position="438"/>
        <end position="442"/>
    </location>
    <ligand>
        <name>GTP</name>
        <dbReference type="ChEBI" id="CHEBI:37565"/>
    </ligand>
</feature>
<dbReference type="PANTHER" id="PTHR43381:SF5">
    <property type="entry name" value="TR-TYPE G DOMAIN-CONTAINING PROTEIN"/>
    <property type="match status" value="1"/>
</dbReference>
<dbReference type="Gene3D" id="2.40.30.10">
    <property type="entry name" value="Translation factors"/>
    <property type="match status" value="2"/>
</dbReference>
<dbReference type="InterPro" id="IPR013575">
    <property type="entry name" value="IF2_assoc_dom_bac"/>
</dbReference>
<dbReference type="STRING" id="1818881.A3196_19545"/>
<dbReference type="Pfam" id="PF22042">
    <property type="entry name" value="EF-G_D2"/>
    <property type="match status" value="1"/>
</dbReference>
<dbReference type="NCBIfam" id="TIGR00487">
    <property type="entry name" value="IF-2"/>
    <property type="match status" value="1"/>
</dbReference>
<comment type="function">
    <text evidence="9 10">One of the essential components for the initiation of protein synthesis. Protects formylmethionyl-tRNA from spontaneous hydrolysis and promotes its binding to the 30S ribosomal subunits. Also involved in the hydrolysis of GTP during the formation of the 70S ribosomal complex.</text>
</comment>
<dbReference type="Gene3D" id="3.40.50.300">
    <property type="entry name" value="P-loop containing nucleotide triphosphate hydrolases"/>
    <property type="match status" value="1"/>
</dbReference>
<dbReference type="FunFam" id="2.40.30.10:FF:000007">
    <property type="entry name" value="Translation initiation factor IF-2"/>
    <property type="match status" value="1"/>
</dbReference>
<dbReference type="RefSeq" id="WP_069025104.1">
    <property type="nucleotide sequence ID" value="NZ_LVJZ01000007.1"/>
</dbReference>
<dbReference type="Gene3D" id="3.30.56.50">
    <property type="entry name" value="Putative DNA-binding domain, N-terminal subdomain of bacterial translation initiation factor IF2"/>
    <property type="match status" value="1"/>
</dbReference>
<dbReference type="PROSITE" id="PS01176">
    <property type="entry name" value="IF2"/>
    <property type="match status" value="1"/>
</dbReference>
<feature type="compositionally biased region" description="Basic and acidic residues" evidence="12">
    <location>
        <begin position="178"/>
        <end position="206"/>
    </location>
</feature>
<keyword evidence="8 9" id="KW-0342">GTP-binding</keyword>
<keyword evidence="15" id="KW-1185">Reference proteome</keyword>
<feature type="compositionally biased region" description="Basic residues" evidence="12">
    <location>
        <begin position="266"/>
        <end position="277"/>
    </location>
</feature>
<proteinExistence type="inferred from homology"/>
<dbReference type="InterPro" id="IPR027417">
    <property type="entry name" value="P-loop_NTPase"/>
</dbReference>
<dbReference type="SUPFAM" id="SSF46955">
    <property type="entry name" value="Putative DNA-binding domain"/>
    <property type="match status" value="1"/>
</dbReference>
<evidence type="ECO:0000256" key="2">
    <source>
        <dbReference type="ARBA" id="ARBA00007733"/>
    </source>
</evidence>
<name>A0A1E2UH51_9GAMM</name>
<feature type="domain" description="Tr-type G" evidence="13">
    <location>
        <begin position="383"/>
        <end position="550"/>
    </location>
</feature>
<evidence type="ECO:0000313" key="14">
    <source>
        <dbReference type="EMBL" id="ODB91930.1"/>
    </source>
</evidence>
<dbReference type="Pfam" id="PF04760">
    <property type="entry name" value="IF2_N"/>
    <property type="match status" value="2"/>
</dbReference>
<feature type="binding site" evidence="9">
    <location>
        <begin position="492"/>
        <end position="495"/>
    </location>
    <ligand>
        <name>GTP</name>
        <dbReference type="ChEBI" id="CHEBI:37565"/>
    </ligand>
</feature>
<dbReference type="EMBL" id="LVJZ01000007">
    <property type="protein sequence ID" value="ODB91930.1"/>
    <property type="molecule type" value="Genomic_DNA"/>
</dbReference>
<evidence type="ECO:0000256" key="4">
    <source>
        <dbReference type="ARBA" id="ARBA00022490"/>
    </source>
</evidence>
<keyword evidence="7 9" id="KW-0648">Protein biosynthesis</keyword>
<dbReference type="SUPFAM" id="SSF52156">
    <property type="entry name" value="Initiation factor IF2/eIF5b, domain 3"/>
    <property type="match status" value="1"/>
</dbReference>
<evidence type="ECO:0000256" key="1">
    <source>
        <dbReference type="ARBA" id="ARBA00004496"/>
    </source>
</evidence>
<evidence type="ECO:0000256" key="6">
    <source>
        <dbReference type="ARBA" id="ARBA00022741"/>
    </source>
</evidence>
<dbReference type="InterPro" id="IPR005225">
    <property type="entry name" value="Small_GTP-bd"/>
</dbReference>
<dbReference type="Gene3D" id="3.40.50.10050">
    <property type="entry name" value="Translation initiation factor IF- 2, domain 3"/>
    <property type="match status" value="1"/>
</dbReference>
<dbReference type="GO" id="GO:0005829">
    <property type="term" value="C:cytosol"/>
    <property type="evidence" value="ECO:0007669"/>
    <property type="project" value="TreeGrafter"/>
</dbReference>
<dbReference type="InterPro" id="IPR036925">
    <property type="entry name" value="TIF_IF2_dom3_sf"/>
</dbReference>
<comment type="subcellular location">
    <subcellularLocation>
        <location evidence="1 9 11">Cytoplasm</location>
    </subcellularLocation>
</comment>
<evidence type="ECO:0000256" key="5">
    <source>
        <dbReference type="ARBA" id="ARBA00022540"/>
    </source>
</evidence>
<feature type="binding site" evidence="9">
    <location>
        <begin position="392"/>
        <end position="399"/>
    </location>
    <ligand>
        <name>GTP</name>
        <dbReference type="ChEBI" id="CHEBI:37565"/>
    </ligand>
</feature>
<evidence type="ECO:0000313" key="15">
    <source>
        <dbReference type="Proteomes" id="UP000094849"/>
    </source>
</evidence>
<dbReference type="InterPro" id="IPR023115">
    <property type="entry name" value="TIF_IF2_dom3"/>
</dbReference>
<dbReference type="GO" id="GO:0003924">
    <property type="term" value="F:GTPase activity"/>
    <property type="evidence" value="ECO:0007669"/>
    <property type="project" value="UniProtKB-UniRule"/>
</dbReference>
<dbReference type="AlphaFoldDB" id="A0A1E2UH51"/>
<dbReference type="PANTHER" id="PTHR43381">
    <property type="entry name" value="TRANSLATION INITIATION FACTOR IF-2-RELATED"/>
    <property type="match status" value="1"/>
</dbReference>
<dbReference type="CDD" id="cd01887">
    <property type="entry name" value="IF2_eIF5B"/>
    <property type="match status" value="1"/>
</dbReference>
<evidence type="ECO:0000256" key="11">
    <source>
        <dbReference type="RuleBase" id="RU000645"/>
    </source>
</evidence>
<keyword evidence="4 9" id="KW-0963">Cytoplasm</keyword>
<feature type="compositionally biased region" description="Polar residues" evidence="12">
    <location>
        <begin position="77"/>
        <end position="91"/>
    </location>
</feature>
<evidence type="ECO:0000256" key="7">
    <source>
        <dbReference type="ARBA" id="ARBA00022917"/>
    </source>
</evidence>
<keyword evidence="6 9" id="KW-0547">Nucleotide-binding</keyword>
<comment type="similarity">
    <text evidence="2 9 10">Belongs to the TRAFAC class translation factor GTPase superfamily. Classic translation factor GTPase family. IF-2 subfamily.</text>
</comment>
<dbReference type="InterPro" id="IPR000795">
    <property type="entry name" value="T_Tr_GTP-bd_dom"/>
</dbReference>
<dbReference type="Pfam" id="PF03144">
    <property type="entry name" value="GTP_EFTU_D2"/>
    <property type="match status" value="1"/>
</dbReference>
<sequence length="883" mass="95879">MSEVTVAQLANVVGIPADLLMEQLADAGIQAKSPEDRISDDEKAKLLLHLRESHGKKKTSTVTAPSKVTLRRKTVSELRQPTSSGRSTLSRASAAPAKTVSVEVRKKRTYVKRTNVESDESKVKQAEEARRALDDQAKERAAIEAEVEARKAAEAAKRQEQEEAEKKAEEEEAAKLAAEAEAKRLAEEEAAREAAKEAKRQEELLKPETAAEPEPAVEAKPAAAEAKAEPSRGKKGRKDSRRDEKGFSDDKKADRKELHVAEGLRGKRKRKPGKQRRAAAAAASDAQHGFQRPTTPVVHEVKIPENITVADLAQRMTIKAAEVIKVLMKMGMMVTINQTLDRDTAILVVEEMGHVPVAQRDEDIEADLLSEEDDAHTQGEQVNRPPVVTIMGHVDHGKTSLLDYIRTSRVAAGEAGGITQHIGAYHVDTDKGTVSFLDTPGHAAFTAMRARGAKVTDIVILVVAADDGVMPQTKEAIQHAKAAEVPLIVAINKIDKEEANPDRVIQELSQEEVIPEDWGGDTMFVRVSAKTGAGIDDLLDAILLQAEVLELQAVEDGPATGSIVESSLDKGRGPVATVLVQSGTLNRGDMIVSGKEFGRVRAMFDEAGRSIKTAGPSIPVVVLGLSGTPEAGDDVRAVSDERRAREIAELRQDKQRSTRLAAQKAAKLDEMFTQMEEGETQTLNVIVKADVQGSVEALKESLVKTSTDEVKVRVVASGVGGINESDANLAVTSNAIIIGFNVRGDAGARRVVEEQGIDMRYYSIIYEIIDDVKKAISGMLSPEIREEIIGLAEVRDVFRNSKLGAIAGCMVLEGMVKRNNPIRVLRDNVVIYEGSLESLRRFKDDVNEVKSGMECGIGVKNYNDVQSGDQIEVFERTEIARTV</sequence>
<feature type="compositionally biased region" description="Low complexity" evidence="12">
    <location>
        <begin position="207"/>
        <end position="225"/>
    </location>
</feature>
<dbReference type="PROSITE" id="PS51722">
    <property type="entry name" value="G_TR_2"/>
    <property type="match status" value="1"/>
</dbReference>
<dbReference type="Pfam" id="PF11987">
    <property type="entry name" value="IF-2"/>
    <property type="match status" value="1"/>
</dbReference>
<keyword evidence="5 9" id="KW-0396">Initiation factor</keyword>
<evidence type="ECO:0000256" key="9">
    <source>
        <dbReference type="HAMAP-Rule" id="MF_00100"/>
    </source>
</evidence>
<dbReference type="InterPro" id="IPR015760">
    <property type="entry name" value="TIF_IF2"/>
</dbReference>
<feature type="compositionally biased region" description="Basic and acidic residues" evidence="12">
    <location>
        <begin position="240"/>
        <end position="265"/>
    </location>
</feature>
<evidence type="ECO:0000256" key="8">
    <source>
        <dbReference type="ARBA" id="ARBA00023134"/>
    </source>
</evidence>
<dbReference type="FunFam" id="3.40.50.300:FF:000019">
    <property type="entry name" value="Translation initiation factor IF-2"/>
    <property type="match status" value="1"/>
</dbReference>
<dbReference type="InterPro" id="IPR009000">
    <property type="entry name" value="Transl_B-barrel_sf"/>
</dbReference>
<dbReference type="InterPro" id="IPR006847">
    <property type="entry name" value="IF2_N"/>
</dbReference>
<accession>A0A1E2UH51</accession>
<dbReference type="GO" id="GO:0003743">
    <property type="term" value="F:translation initiation factor activity"/>
    <property type="evidence" value="ECO:0007669"/>
    <property type="project" value="UniProtKB-UniRule"/>
</dbReference>
<gene>
    <name evidence="9" type="primary">infB</name>
    <name evidence="14" type="ORF">A3196_19545</name>
</gene>
<dbReference type="SUPFAM" id="SSF50447">
    <property type="entry name" value="Translation proteins"/>
    <property type="match status" value="2"/>
</dbReference>
<evidence type="ECO:0000256" key="10">
    <source>
        <dbReference type="RuleBase" id="RU000644"/>
    </source>
</evidence>
<comment type="caution">
    <text evidence="14">The sequence shown here is derived from an EMBL/GenBank/DDBJ whole genome shotgun (WGS) entry which is preliminary data.</text>
</comment>
<dbReference type="NCBIfam" id="TIGR00231">
    <property type="entry name" value="small_GTP"/>
    <property type="match status" value="1"/>
</dbReference>
<dbReference type="CDD" id="cd03692">
    <property type="entry name" value="mtIF2_IVc"/>
    <property type="match status" value="1"/>
</dbReference>
<dbReference type="FunFam" id="3.40.50.10050:FF:000001">
    <property type="entry name" value="Translation initiation factor IF-2"/>
    <property type="match status" value="1"/>
</dbReference>
<feature type="region of interest" description="Disordered" evidence="12">
    <location>
        <begin position="73"/>
        <end position="297"/>
    </location>
</feature>
<feature type="region of interest" description="G-domain" evidence="9">
    <location>
        <begin position="386"/>
        <end position="534"/>
    </location>
</feature>
<dbReference type="InterPro" id="IPR000178">
    <property type="entry name" value="TF_IF2_bacterial-like"/>
</dbReference>
<organism evidence="14 15">
    <name type="scientific">Candidatus Thiodiazotropha endoloripes</name>
    <dbReference type="NCBI Taxonomy" id="1818881"/>
    <lineage>
        <taxon>Bacteria</taxon>
        <taxon>Pseudomonadati</taxon>
        <taxon>Pseudomonadota</taxon>
        <taxon>Gammaproteobacteria</taxon>
        <taxon>Chromatiales</taxon>
        <taxon>Sedimenticolaceae</taxon>
        <taxon>Candidatus Thiodiazotropha</taxon>
    </lineage>
</organism>
<feature type="compositionally biased region" description="Basic and acidic residues" evidence="12">
    <location>
        <begin position="114"/>
        <end position="169"/>
    </location>
</feature>
<evidence type="ECO:0000259" key="13">
    <source>
        <dbReference type="PROSITE" id="PS51722"/>
    </source>
</evidence>
<dbReference type="Pfam" id="PF00009">
    <property type="entry name" value="GTP_EFTU"/>
    <property type="match status" value="1"/>
</dbReference>
<dbReference type="Proteomes" id="UP000094849">
    <property type="component" value="Unassembled WGS sequence"/>
</dbReference>
<evidence type="ECO:0000256" key="12">
    <source>
        <dbReference type="SAM" id="MobiDB-lite"/>
    </source>
</evidence>
<dbReference type="FunFam" id="2.40.30.10:FF:000008">
    <property type="entry name" value="Translation initiation factor IF-2"/>
    <property type="match status" value="1"/>
</dbReference>
<dbReference type="GO" id="GO:0005525">
    <property type="term" value="F:GTP binding"/>
    <property type="evidence" value="ECO:0007669"/>
    <property type="project" value="UniProtKB-KW"/>
</dbReference>
<dbReference type="InterPro" id="IPR004161">
    <property type="entry name" value="EFTu-like_2"/>
</dbReference>
<dbReference type="InterPro" id="IPR044145">
    <property type="entry name" value="IF2_II"/>
</dbReference>
<protein>
    <recommendedName>
        <fullName evidence="3 9">Translation initiation factor IF-2</fullName>
    </recommendedName>
</protein>
<reference evidence="14 15" key="1">
    <citation type="submission" date="2016-03" db="EMBL/GenBank/DDBJ databases">
        <title>Chemosynthetic sulphur-oxidizing symbionts of marine invertebrate animals are capable of nitrogen fixation.</title>
        <authorList>
            <person name="Petersen J.M."/>
            <person name="Kemper A."/>
            <person name="Gruber-Vodicka H."/>
            <person name="Cardini U."/>
            <person name="Geest Mvander."/>
            <person name="Kleiner M."/>
            <person name="Bulgheresi S."/>
            <person name="Fussmann M."/>
            <person name="Herbold C."/>
            <person name="Seah B.K.B."/>
            <person name="Antony C.Paul."/>
            <person name="Liu D."/>
            <person name="Belitz A."/>
            <person name="Weber M."/>
        </authorList>
    </citation>
    <scope>NUCLEOTIDE SEQUENCE [LARGE SCALE GENOMIC DNA]</scope>
    <source>
        <strain evidence="14">G_D</strain>
    </source>
</reference>
<dbReference type="HAMAP" id="MF_00100_B">
    <property type="entry name" value="IF_2_B"/>
    <property type="match status" value="1"/>
</dbReference>
<dbReference type="Pfam" id="PF08364">
    <property type="entry name" value="IF2_assoc"/>
    <property type="match status" value="1"/>
</dbReference>
<evidence type="ECO:0000256" key="3">
    <source>
        <dbReference type="ARBA" id="ARBA00020675"/>
    </source>
</evidence>
<dbReference type="InterPro" id="IPR053905">
    <property type="entry name" value="EF-G-like_DII"/>
</dbReference>
<dbReference type="CDD" id="cd03702">
    <property type="entry name" value="IF2_mtIF2_II"/>
    <property type="match status" value="1"/>
</dbReference>
<dbReference type="InterPro" id="IPR009061">
    <property type="entry name" value="DNA-bd_dom_put_sf"/>
</dbReference>